<keyword evidence="2" id="KW-1185">Reference proteome</keyword>
<accession>A0A3Q9R762</accession>
<organism evidence="1 2">
    <name type="scientific">Acinetobacter phage AbTZA1</name>
    <dbReference type="NCBI Taxonomy" id="2500827"/>
    <lineage>
        <taxon>Viruses</taxon>
        <taxon>Duplodnaviria</taxon>
        <taxon>Heunggongvirae</taxon>
        <taxon>Uroviricota</taxon>
        <taxon>Caudoviricetes</taxon>
        <taxon>Pantevenvirales</taxon>
        <taxon>Straboviridae</taxon>
        <taxon>Twarogvirinae</taxon>
        <taxon>Hadassahvirus</taxon>
        <taxon>Hadassahvirus azbtza1</taxon>
    </lineage>
</organism>
<dbReference type="GeneID" id="55811565"/>
<dbReference type="Proteomes" id="UP000287416">
    <property type="component" value="Segment"/>
</dbReference>
<dbReference type="RefSeq" id="YP_009882269.1">
    <property type="nucleotide sequence ID" value="NC_049445.1"/>
</dbReference>
<dbReference type="EMBL" id="MK278860">
    <property type="protein sequence ID" value="AZU98614.1"/>
    <property type="molecule type" value="Genomic_DNA"/>
</dbReference>
<proteinExistence type="predicted"/>
<evidence type="ECO:0000313" key="1">
    <source>
        <dbReference type="EMBL" id="AZU98614.1"/>
    </source>
</evidence>
<evidence type="ECO:0000313" key="2">
    <source>
        <dbReference type="Proteomes" id="UP000287416"/>
    </source>
</evidence>
<protein>
    <submittedName>
        <fullName evidence="1">Uncharacterized protein</fullName>
    </submittedName>
</protein>
<name>A0A3Q9R762_9CAUD</name>
<sequence length="188" mass="21624">MTTIARALVTLKRNRAVFADDLREMRFCGVFRNGLETSTGIKTAEFVEQSRKNVQSVKDKLTAEFDLRVKINKANFETMVDVGDKRMSINDALTYRTHILPQLKALHSRLVKELAAARSSFINIERDYDAKVAKFANDDEFKQLLEQREKPSIMDIQKEIDELKTTIDFFDLEFDAILTETNPTVVLD</sequence>
<dbReference type="KEGG" id="vg:55811565"/>
<reference evidence="1 2" key="1">
    <citation type="submission" date="2018-12" db="EMBL/GenBank/DDBJ databases">
        <title>Successful treatment of antibiotic resistant microbial bone infection with bacteriophages.</title>
        <authorList>
            <person name="Nir-Paz R."/>
            <person name="Gelman D."/>
            <person name="Khouri A."/>
            <person name="Sisson B.M."/>
            <person name="Fackler J."/>
            <person name="Oren S.A."/>
            <person name="Khalifa L."/>
            <person name="Rimon A."/>
            <person name="Glazer S.C."/>
            <person name="Moses A.E."/>
            <person name="Yoram W."/>
            <person name="Schooley R.T."/>
            <person name="Hazan R."/>
        </authorList>
    </citation>
    <scope>NUCLEOTIDE SEQUENCE [LARGE SCALE GENOMIC DNA]</scope>
</reference>